<dbReference type="RefSeq" id="WP_230036574.1">
    <property type="nucleotide sequence ID" value="NZ_JAJJMM010000001.1"/>
</dbReference>
<gene>
    <name evidence="2" type="ORF">LNP81_13400</name>
</gene>
<evidence type="ECO:0000256" key="1">
    <source>
        <dbReference type="SAM" id="SignalP"/>
    </source>
</evidence>
<feature type="signal peptide" evidence="1">
    <location>
        <begin position="1"/>
        <end position="22"/>
    </location>
</feature>
<dbReference type="Proteomes" id="UP001430679">
    <property type="component" value="Unassembled WGS sequence"/>
</dbReference>
<name>A0ABS8MEN6_9FLAO</name>
<proteinExistence type="predicted"/>
<accession>A0ABS8MEN6</accession>
<reference evidence="2" key="1">
    <citation type="submission" date="2021-11" db="EMBL/GenBank/DDBJ databases">
        <title>Description of novel Flavobacterium species.</title>
        <authorList>
            <person name="Saticioglu I.B."/>
            <person name="Ay H."/>
            <person name="Altun S."/>
            <person name="Duman M."/>
        </authorList>
    </citation>
    <scope>NUCLEOTIDE SEQUENCE</scope>
    <source>
        <strain evidence="2">F-30</strain>
    </source>
</reference>
<keyword evidence="2" id="KW-0966">Cell projection</keyword>
<dbReference type="EMBL" id="JAJJMM010000001">
    <property type="protein sequence ID" value="MCC9063988.1"/>
    <property type="molecule type" value="Genomic_DNA"/>
</dbReference>
<keyword evidence="3" id="KW-1185">Reference proteome</keyword>
<sequence length="130" mass="14999">MSMQQKLAILISLTAFSFRVAAQTEEFYTTDKISDKYAYVDVIKTYENVAAKGYKSVDLFQKLGNSSYTHCYFEKAAVWYGELFAMTSDLDPIYYYRYAESLRSLSQNEKADALIEKLKSKSNAMVKRKI</sequence>
<keyword evidence="2" id="KW-0969">Cilium</keyword>
<keyword evidence="1" id="KW-0732">Signal</keyword>
<comment type="caution">
    <text evidence="2">The sequence shown here is derived from an EMBL/GenBank/DDBJ whole genome shotgun (WGS) entry which is preliminary data.</text>
</comment>
<feature type="chain" id="PRO_5045800166" evidence="1">
    <location>
        <begin position="23"/>
        <end position="130"/>
    </location>
</feature>
<protein>
    <submittedName>
        <fullName evidence="2">Flagellar motor protein MotB</fullName>
    </submittedName>
</protein>
<organism evidence="2 3">
    <name type="scientific">Flavobacterium piscisymbiosum</name>
    <dbReference type="NCBI Taxonomy" id="2893753"/>
    <lineage>
        <taxon>Bacteria</taxon>
        <taxon>Pseudomonadati</taxon>
        <taxon>Bacteroidota</taxon>
        <taxon>Flavobacteriia</taxon>
        <taxon>Flavobacteriales</taxon>
        <taxon>Flavobacteriaceae</taxon>
        <taxon>Flavobacterium</taxon>
    </lineage>
</organism>
<evidence type="ECO:0000313" key="3">
    <source>
        <dbReference type="Proteomes" id="UP001430679"/>
    </source>
</evidence>
<keyword evidence="2" id="KW-0282">Flagellum</keyword>
<evidence type="ECO:0000313" key="2">
    <source>
        <dbReference type="EMBL" id="MCC9063988.1"/>
    </source>
</evidence>